<dbReference type="CDD" id="cd02022">
    <property type="entry name" value="DPCK"/>
    <property type="match status" value="1"/>
</dbReference>
<proteinExistence type="inferred from homology"/>
<keyword evidence="1" id="KW-0547">Nucleotide-binding</keyword>
<dbReference type="PANTHER" id="PTHR10695:SF46">
    <property type="entry name" value="BIFUNCTIONAL COENZYME A SYNTHASE-RELATED"/>
    <property type="match status" value="1"/>
</dbReference>
<keyword evidence="3" id="KW-0808">Transferase</keyword>
<dbReference type="EMBL" id="UOEP01000225">
    <property type="protein sequence ID" value="VAW24768.1"/>
    <property type="molecule type" value="Genomic_DNA"/>
</dbReference>
<accession>A0A3B0U370</accession>
<dbReference type="GO" id="GO:0015937">
    <property type="term" value="P:coenzyme A biosynthetic process"/>
    <property type="evidence" value="ECO:0007669"/>
    <property type="project" value="InterPro"/>
</dbReference>
<name>A0A3B0U370_9ZZZZ</name>
<keyword evidence="2" id="KW-0067">ATP-binding</keyword>
<evidence type="ECO:0000256" key="1">
    <source>
        <dbReference type="ARBA" id="ARBA00022741"/>
    </source>
</evidence>
<dbReference type="Pfam" id="PF01121">
    <property type="entry name" value="CoaE"/>
    <property type="match status" value="1"/>
</dbReference>
<dbReference type="PANTHER" id="PTHR10695">
    <property type="entry name" value="DEPHOSPHO-COA KINASE-RELATED"/>
    <property type="match status" value="1"/>
</dbReference>
<reference evidence="3" key="1">
    <citation type="submission" date="2018-06" db="EMBL/GenBank/DDBJ databases">
        <authorList>
            <person name="Zhirakovskaya E."/>
        </authorList>
    </citation>
    <scope>NUCLEOTIDE SEQUENCE</scope>
</reference>
<dbReference type="NCBIfam" id="TIGR00152">
    <property type="entry name" value="dephospho-CoA kinase"/>
    <property type="match status" value="1"/>
</dbReference>
<evidence type="ECO:0000313" key="3">
    <source>
        <dbReference type="EMBL" id="VAW24768.1"/>
    </source>
</evidence>
<evidence type="ECO:0000256" key="2">
    <source>
        <dbReference type="ARBA" id="ARBA00022840"/>
    </source>
</evidence>
<keyword evidence="3" id="KW-0418">Kinase</keyword>
<organism evidence="3">
    <name type="scientific">hydrothermal vent metagenome</name>
    <dbReference type="NCBI Taxonomy" id="652676"/>
    <lineage>
        <taxon>unclassified sequences</taxon>
        <taxon>metagenomes</taxon>
        <taxon>ecological metagenomes</taxon>
    </lineage>
</organism>
<dbReference type="Gene3D" id="3.40.50.300">
    <property type="entry name" value="P-loop containing nucleotide triphosphate hydrolases"/>
    <property type="match status" value="1"/>
</dbReference>
<protein>
    <submittedName>
        <fullName evidence="3">Dephospho-CoA kinase</fullName>
        <ecNumber evidence="3">2.7.1.24</ecNumber>
    </submittedName>
</protein>
<dbReference type="HAMAP" id="MF_00376">
    <property type="entry name" value="Dephospho_CoA_kinase"/>
    <property type="match status" value="1"/>
</dbReference>
<gene>
    <name evidence="3" type="ORF">MNBD_BACTEROID01-2873</name>
</gene>
<sequence>MVLKIGITGGIGSGKTIVCRLFKILGVPVFEADAVAKNIINNDPGVRKGLIYLFGSGIYTPEHVIDRKKLASIIFNDKYALQKVNKLVHPKVRNEFTRWVQQQKARYVLHEAAILFESGFDKLMDQNILVVADKEVRIQRVMARDHISREQVLERMSRQWPDERKRKLSDAIIKNNDELLIPQVLRINENIKKYGKVW</sequence>
<dbReference type="SUPFAM" id="SSF52540">
    <property type="entry name" value="P-loop containing nucleoside triphosphate hydrolases"/>
    <property type="match status" value="1"/>
</dbReference>
<dbReference type="GO" id="GO:0004140">
    <property type="term" value="F:dephospho-CoA kinase activity"/>
    <property type="evidence" value="ECO:0007669"/>
    <property type="project" value="UniProtKB-EC"/>
</dbReference>
<dbReference type="PROSITE" id="PS51219">
    <property type="entry name" value="DPCK"/>
    <property type="match status" value="1"/>
</dbReference>
<dbReference type="InterPro" id="IPR027417">
    <property type="entry name" value="P-loop_NTPase"/>
</dbReference>
<dbReference type="GO" id="GO:0005524">
    <property type="term" value="F:ATP binding"/>
    <property type="evidence" value="ECO:0007669"/>
    <property type="project" value="UniProtKB-KW"/>
</dbReference>
<dbReference type="AlphaFoldDB" id="A0A3B0U370"/>
<dbReference type="InterPro" id="IPR001977">
    <property type="entry name" value="Depp_CoAkinase"/>
</dbReference>
<dbReference type="EC" id="2.7.1.24" evidence="3"/>